<dbReference type="GO" id="GO:0006355">
    <property type="term" value="P:regulation of DNA-templated transcription"/>
    <property type="evidence" value="ECO:0007669"/>
    <property type="project" value="InterPro"/>
</dbReference>
<dbReference type="OrthoDB" id="7365677at2"/>
<organism evidence="2 3">
    <name type="scientific">Sphingomonas changbaiensis NBRC 104936</name>
    <dbReference type="NCBI Taxonomy" id="1219043"/>
    <lineage>
        <taxon>Bacteria</taxon>
        <taxon>Pseudomonadati</taxon>
        <taxon>Pseudomonadota</taxon>
        <taxon>Alphaproteobacteria</taxon>
        <taxon>Sphingomonadales</taxon>
        <taxon>Sphingomonadaceae</taxon>
        <taxon>Sphingomonas</taxon>
    </lineage>
</organism>
<keyword evidence="1" id="KW-0812">Transmembrane</keyword>
<dbReference type="RefSeq" id="WP_046346834.1">
    <property type="nucleotide sequence ID" value="NZ_BBWU01000001.1"/>
</dbReference>
<sequence length="92" mass="10716">MDESIIIAPVVVGILFIGLPWIILHYITQWKKSGSISREDENLLDDLYETARRLDDRLHSIERIVAAETPELEVRRPAPELPRSDIRQIREK</sequence>
<reference evidence="2 3" key="1">
    <citation type="submission" date="2015-04" db="EMBL/GenBank/DDBJ databases">
        <title>Whole genome shotgun sequence of Sphingomonas changbaiensis NBRC 104936.</title>
        <authorList>
            <person name="Katano-Makiyama Y."/>
            <person name="Hosoyama A."/>
            <person name="Hashimoto M."/>
            <person name="Noguchi M."/>
            <person name="Tsuchikane K."/>
            <person name="Ohji S."/>
            <person name="Yamazoe A."/>
            <person name="Ichikawa N."/>
            <person name="Kimura A."/>
            <person name="Fujita N."/>
        </authorList>
    </citation>
    <scope>NUCLEOTIDE SEQUENCE [LARGE SCALE GENOMIC DNA]</scope>
    <source>
        <strain evidence="2 3">NBRC 104936</strain>
    </source>
</reference>
<gene>
    <name evidence="2" type="primary">pspB</name>
    <name evidence="2" type="ORF">SCH01S_01_01620</name>
</gene>
<dbReference type="AlphaFoldDB" id="A0A0E9MKD5"/>
<dbReference type="Proteomes" id="UP000033202">
    <property type="component" value="Unassembled WGS sequence"/>
</dbReference>
<keyword evidence="3" id="KW-1185">Reference proteome</keyword>
<dbReference type="GO" id="GO:0009271">
    <property type="term" value="P:phage shock"/>
    <property type="evidence" value="ECO:0007669"/>
    <property type="project" value="InterPro"/>
</dbReference>
<evidence type="ECO:0000313" key="3">
    <source>
        <dbReference type="Proteomes" id="UP000033202"/>
    </source>
</evidence>
<protein>
    <submittedName>
        <fullName evidence="2">Phage shock protein B</fullName>
    </submittedName>
</protein>
<comment type="caution">
    <text evidence="2">The sequence shown here is derived from an EMBL/GenBank/DDBJ whole genome shotgun (WGS) entry which is preliminary data.</text>
</comment>
<dbReference type="InterPro" id="IPR009554">
    <property type="entry name" value="Phageshock_PspB"/>
</dbReference>
<evidence type="ECO:0000256" key="1">
    <source>
        <dbReference type="SAM" id="Phobius"/>
    </source>
</evidence>
<dbReference type="EMBL" id="BBWU01000001">
    <property type="protein sequence ID" value="GAO37999.1"/>
    <property type="molecule type" value="Genomic_DNA"/>
</dbReference>
<name>A0A0E9MKD5_9SPHN</name>
<dbReference type="NCBIfam" id="TIGR02976">
    <property type="entry name" value="phageshock_pspB"/>
    <property type="match status" value="1"/>
</dbReference>
<accession>A0A0E9MKD5</accession>
<proteinExistence type="predicted"/>
<keyword evidence="1" id="KW-0472">Membrane</keyword>
<evidence type="ECO:0000313" key="2">
    <source>
        <dbReference type="EMBL" id="GAO37999.1"/>
    </source>
</evidence>
<dbReference type="STRING" id="1219043.SCH01S_01_01620"/>
<feature type="transmembrane region" description="Helical" evidence="1">
    <location>
        <begin position="6"/>
        <end position="28"/>
    </location>
</feature>
<keyword evidence="1" id="KW-1133">Transmembrane helix</keyword>
<dbReference type="Pfam" id="PF06667">
    <property type="entry name" value="PspB"/>
    <property type="match status" value="1"/>
</dbReference>